<dbReference type="RefSeq" id="WP_169608712.1">
    <property type="nucleotide sequence ID" value="NZ_CP051682.1"/>
</dbReference>
<protein>
    <submittedName>
        <fullName evidence="2">Glycosyltransferase</fullName>
    </submittedName>
</protein>
<evidence type="ECO:0000259" key="1">
    <source>
        <dbReference type="Pfam" id="PF00535"/>
    </source>
</evidence>
<dbReference type="GO" id="GO:0016740">
    <property type="term" value="F:transferase activity"/>
    <property type="evidence" value="ECO:0007669"/>
    <property type="project" value="UniProtKB-KW"/>
</dbReference>
<dbReference type="Gene3D" id="3.90.550.10">
    <property type="entry name" value="Spore Coat Polysaccharide Biosynthesis Protein SpsA, Chain A"/>
    <property type="match status" value="1"/>
</dbReference>
<organism evidence="2 3">
    <name type="scientific">Mucilaginibacter robiniae</name>
    <dbReference type="NCBI Taxonomy" id="2728022"/>
    <lineage>
        <taxon>Bacteria</taxon>
        <taxon>Pseudomonadati</taxon>
        <taxon>Bacteroidota</taxon>
        <taxon>Sphingobacteriia</taxon>
        <taxon>Sphingobacteriales</taxon>
        <taxon>Sphingobacteriaceae</taxon>
        <taxon>Mucilaginibacter</taxon>
    </lineage>
</organism>
<dbReference type="SUPFAM" id="SSF53448">
    <property type="entry name" value="Nucleotide-diphospho-sugar transferases"/>
    <property type="match status" value="1"/>
</dbReference>
<keyword evidence="2" id="KW-0808">Transferase</keyword>
<dbReference type="InterPro" id="IPR029044">
    <property type="entry name" value="Nucleotide-diphossugar_trans"/>
</dbReference>
<dbReference type="Pfam" id="PF00535">
    <property type="entry name" value="Glycos_transf_2"/>
    <property type="match status" value="1"/>
</dbReference>
<dbReference type="PANTHER" id="PTHR43685:SF2">
    <property type="entry name" value="GLYCOSYLTRANSFERASE 2-LIKE DOMAIN-CONTAINING PROTEIN"/>
    <property type="match status" value="1"/>
</dbReference>
<proteinExistence type="predicted"/>
<feature type="domain" description="Glycosyltransferase 2-like" evidence="1">
    <location>
        <begin position="5"/>
        <end position="124"/>
    </location>
</feature>
<evidence type="ECO:0000313" key="3">
    <source>
        <dbReference type="Proteomes" id="UP000503278"/>
    </source>
</evidence>
<reference evidence="2 3" key="1">
    <citation type="submission" date="2020-04" db="EMBL/GenBank/DDBJ databases">
        <title>Genome sequencing of novel species.</title>
        <authorList>
            <person name="Heo J."/>
            <person name="Kim S.-J."/>
            <person name="Kim J.-S."/>
            <person name="Hong S.-B."/>
            <person name="Kwon S.-W."/>
        </authorList>
    </citation>
    <scope>NUCLEOTIDE SEQUENCE [LARGE SCALE GENOMIC DNA]</scope>
    <source>
        <strain evidence="2 3">F39-2</strain>
    </source>
</reference>
<dbReference type="Proteomes" id="UP000503278">
    <property type="component" value="Chromosome"/>
</dbReference>
<sequence length="306" mass="34732">MLQLSVIICTHNPRLEYLNRVFEALRKQTLALQQWELLLVDNGSKQQLTEVFDLSWHPSSRIVREDKLGLTPARIRGIEEAKAELLIFVDDDNLLKSNYLEVIAKQFQENKLIGILGAGKIIPEFEVQPSAEVMVHTNMLALRNESRAYYSNELKFSSAIPYGAGTAIRRNLALKYVEACRNHPMAAALGRTGNALLSGEDVDMALQVCQSGYLSAVLPELELIHIIPQSRLETDYLLRIAAGHAYSHYLLGKMWGYNKDYKQNAILKRLRYLSKLKRMQGLAKKIYIAEYKAVEDARLAWSKAVN</sequence>
<dbReference type="EMBL" id="CP051682">
    <property type="protein sequence ID" value="QJD96947.1"/>
    <property type="molecule type" value="Genomic_DNA"/>
</dbReference>
<accession>A0A7L5E3G0</accession>
<dbReference type="PANTHER" id="PTHR43685">
    <property type="entry name" value="GLYCOSYLTRANSFERASE"/>
    <property type="match status" value="1"/>
</dbReference>
<dbReference type="InterPro" id="IPR001173">
    <property type="entry name" value="Glyco_trans_2-like"/>
</dbReference>
<gene>
    <name evidence="2" type="ORF">HH214_14255</name>
</gene>
<dbReference type="CDD" id="cd00761">
    <property type="entry name" value="Glyco_tranf_GTA_type"/>
    <property type="match status" value="1"/>
</dbReference>
<dbReference type="InterPro" id="IPR050834">
    <property type="entry name" value="Glycosyltransf_2"/>
</dbReference>
<dbReference type="AlphaFoldDB" id="A0A7L5E3G0"/>
<dbReference type="KEGG" id="mrob:HH214_14255"/>
<name>A0A7L5E3G0_9SPHI</name>
<evidence type="ECO:0000313" key="2">
    <source>
        <dbReference type="EMBL" id="QJD96947.1"/>
    </source>
</evidence>
<keyword evidence="3" id="KW-1185">Reference proteome</keyword>